<evidence type="ECO:0000259" key="5">
    <source>
        <dbReference type="PROSITE" id="PS50977"/>
    </source>
</evidence>
<keyword evidence="2 4" id="KW-0238">DNA-binding</keyword>
<dbReference type="Pfam" id="PF16859">
    <property type="entry name" value="TetR_C_11"/>
    <property type="match status" value="1"/>
</dbReference>
<reference evidence="6 7" key="1">
    <citation type="journal article" date="2018" name="Int. J. Syst. Evol. Microbiol.">
        <title>Parvibium lacunae gen. nov., sp. nov., a new member of the family Alcaligenaceae isolated from a freshwater pond.</title>
        <authorList>
            <person name="Chen W.M."/>
            <person name="Xie P.B."/>
            <person name="Hsu M.Y."/>
            <person name="Sheu S.Y."/>
        </authorList>
    </citation>
    <scope>NUCLEOTIDE SEQUENCE [LARGE SCALE GENOMIC DNA]</scope>
    <source>
        <strain evidence="6 7">KMB9</strain>
    </source>
</reference>
<dbReference type="FunFam" id="1.10.10.60:FF:000141">
    <property type="entry name" value="TetR family transcriptional regulator"/>
    <property type="match status" value="1"/>
</dbReference>
<keyword evidence="7" id="KW-1185">Reference proteome</keyword>
<dbReference type="OrthoDB" id="116240at2"/>
<organism evidence="6 7">
    <name type="scientific">Parvibium lacunae</name>
    <dbReference type="NCBI Taxonomy" id="1888893"/>
    <lineage>
        <taxon>Bacteria</taxon>
        <taxon>Pseudomonadati</taxon>
        <taxon>Pseudomonadota</taxon>
        <taxon>Betaproteobacteria</taxon>
        <taxon>Burkholderiales</taxon>
        <taxon>Alcaligenaceae</taxon>
        <taxon>Parvibium</taxon>
    </lineage>
</organism>
<protein>
    <submittedName>
        <fullName evidence="6">TetR/AcrR family transcriptional regulator</fullName>
    </submittedName>
</protein>
<dbReference type="GO" id="GO:0003700">
    <property type="term" value="F:DNA-binding transcription factor activity"/>
    <property type="evidence" value="ECO:0007669"/>
    <property type="project" value="TreeGrafter"/>
</dbReference>
<dbReference type="InterPro" id="IPR009057">
    <property type="entry name" value="Homeodomain-like_sf"/>
</dbReference>
<evidence type="ECO:0000313" key="6">
    <source>
        <dbReference type="EMBL" id="RCS57594.1"/>
    </source>
</evidence>
<evidence type="ECO:0000256" key="1">
    <source>
        <dbReference type="ARBA" id="ARBA00023015"/>
    </source>
</evidence>
<dbReference type="InterPro" id="IPR036271">
    <property type="entry name" value="Tet_transcr_reg_TetR-rel_C_sf"/>
</dbReference>
<dbReference type="SUPFAM" id="SSF46689">
    <property type="entry name" value="Homeodomain-like"/>
    <property type="match status" value="1"/>
</dbReference>
<dbReference type="GO" id="GO:0000976">
    <property type="term" value="F:transcription cis-regulatory region binding"/>
    <property type="evidence" value="ECO:0007669"/>
    <property type="project" value="TreeGrafter"/>
</dbReference>
<dbReference type="SUPFAM" id="SSF48498">
    <property type="entry name" value="Tetracyclin repressor-like, C-terminal domain"/>
    <property type="match status" value="1"/>
</dbReference>
<evidence type="ECO:0000256" key="3">
    <source>
        <dbReference type="ARBA" id="ARBA00023163"/>
    </source>
</evidence>
<dbReference type="Gene3D" id="1.10.357.10">
    <property type="entry name" value="Tetracycline Repressor, domain 2"/>
    <property type="match status" value="1"/>
</dbReference>
<dbReference type="AlphaFoldDB" id="A0A368L211"/>
<evidence type="ECO:0000256" key="2">
    <source>
        <dbReference type="ARBA" id="ARBA00023125"/>
    </source>
</evidence>
<dbReference type="Proteomes" id="UP000252357">
    <property type="component" value="Unassembled WGS sequence"/>
</dbReference>
<dbReference type="InterPro" id="IPR050109">
    <property type="entry name" value="HTH-type_TetR-like_transc_reg"/>
</dbReference>
<dbReference type="InterPro" id="IPR011075">
    <property type="entry name" value="TetR_C"/>
</dbReference>
<gene>
    <name evidence="6" type="ORF">DU000_07975</name>
</gene>
<keyword evidence="3" id="KW-0804">Transcription</keyword>
<keyword evidence="1" id="KW-0805">Transcription regulation</keyword>
<dbReference type="Pfam" id="PF00440">
    <property type="entry name" value="TetR_N"/>
    <property type="match status" value="1"/>
</dbReference>
<dbReference type="PANTHER" id="PTHR30055">
    <property type="entry name" value="HTH-TYPE TRANSCRIPTIONAL REGULATOR RUTR"/>
    <property type="match status" value="1"/>
</dbReference>
<evidence type="ECO:0000313" key="7">
    <source>
        <dbReference type="Proteomes" id="UP000252357"/>
    </source>
</evidence>
<evidence type="ECO:0000256" key="4">
    <source>
        <dbReference type="PROSITE-ProRule" id="PRU00335"/>
    </source>
</evidence>
<accession>A0A368L211</accession>
<sequence length="232" mass="25381">MQNGADTSAATECKRWTRRKEARPAELLEAALDVFVAKGFASTRLDDIAAKAGVSKGTLYLYYRSKEALLKAVVQQNIVPIVANAQQLADQYSGPSADLFRLLILGWWQQFGNTKLSGIPKLLVGEANNFPELAQYYHDQVIQPAHQLMGSVIARGIAAGEFAPCEIPTTVHVLFAPMVMLSLWHHSFGPCCPDNLDPIAYLNRYLTLTLTALSHPNQKLIPDSAGVESGQC</sequence>
<name>A0A368L211_9BURK</name>
<feature type="DNA-binding region" description="H-T-H motif" evidence="4">
    <location>
        <begin position="44"/>
        <end position="63"/>
    </location>
</feature>
<proteinExistence type="predicted"/>
<dbReference type="PANTHER" id="PTHR30055:SF234">
    <property type="entry name" value="HTH-TYPE TRANSCRIPTIONAL REGULATOR BETI"/>
    <property type="match status" value="1"/>
</dbReference>
<comment type="caution">
    <text evidence="6">The sequence shown here is derived from an EMBL/GenBank/DDBJ whole genome shotgun (WGS) entry which is preliminary data.</text>
</comment>
<dbReference type="PROSITE" id="PS50977">
    <property type="entry name" value="HTH_TETR_2"/>
    <property type="match status" value="1"/>
</dbReference>
<dbReference type="EMBL" id="QPGB01000003">
    <property type="protein sequence ID" value="RCS57594.1"/>
    <property type="molecule type" value="Genomic_DNA"/>
</dbReference>
<dbReference type="InterPro" id="IPR001647">
    <property type="entry name" value="HTH_TetR"/>
</dbReference>
<dbReference type="PRINTS" id="PR00455">
    <property type="entry name" value="HTHTETR"/>
</dbReference>
<feature type="domain" description="HTH tetR-type" evidence="5">
    <location>
        <begin position="21"/>
        <end position="81"/>
    </location>
</feature>